<name>A0A0B7MVZ0_9FUNG</name>
<dbReference type="EMBL" id="LN718954">
    <property type="protein sequence ID" value="CEP07029.1"/>
    <property type="molecule type" value="Genomic_DNA"/>
</dbReference>
<dbReference type="InterPro" id="IPR034164">
    <property type="entry name" value="Pepsin-like_dom"/>
</dbReference>
<dbReference type="Proteomes" id="UP000054107">
    <property type="component" value="Unassembled WGS sequence"/>
</dbReference>
<dbReference type="InterPro" id="IPR001461">
    <property type="entry name" value="Aspartic_peptidase_A1"/>
</dbReference>
<evidence type="ECO:0000256" key="1">
    <source>
        <dbReference type="ARBA" id="ARBA00007447"/>
    </source>
</evidence>
<dbReference type="CDD" id="cd05471">
    <property type="entry name" value="pepsin_like"/>
    <property type="match status" value="1"/>
</dbReference>
<dbReference type="GO" id="GO:0004190">
    <property type="term" value="F:aspartic-type endopeptidase activity"/>
    <property type="evidence" value="ECO:0007669"/>
    <property type="project" value="InterPro"/>
</dbReference>
<proteinExistence type="inferred from homology"/>
<keyword evidence="3" id="KW-1015">Disulfide bond</keyword>
<dbReference type="PRINTS" id="PR00792">
    <property type="entry name" value="PEPSIN"/>
</dbReference>
<feature type="active site" evidence="2">
    <location>
        <position position="72"/>
    </location>
</feature>
<evidence type="ECO:0000313" key="6">
    <source>
        <dbReference type="EMBL" id="CEP07029.1"/>
    </source>
</evidence>
<dbReference type="MEROPS" id="A01.013"/>
<dbReference type="AlphaFoldDB" id="A0A0B7MVZ0"/>
<feature type="chain" id="PRO_5002137621" description="Peptidase A1 domain-containing protein" evidence="4">
    <location>
        <begin position="22"/>
        <end position="462"/>
    </location>
</feature>
<gene>
    <name evidence="6" type="primary">PARPA_00298.1 scaffold 610</name>
</gene>
<dbReference type="SUPFAM" id="SSF50630">
    <property type="entry name" value="Acid proteases"/>
    <property type="match status" value="1"/>
</dbReference>
<feature type="domain" description="Peptidase A1" evidence="5">
    <location>
        <begin position="54"/>
        <end position="421"/>
    </location>
</feature>
<dbReference type="InterPro" id="IPR021109">
    <property type="entry name" value="Peptidase_aspartic_dom_sf"/>
</dbReference>
<dbReference type="OrthoDB" id="771136at2759"/>
<feature type="active site" evidence="2">
    <location>
        <position position="286"/>
    </location>
</feature>
<evidence type="ECO:0000256" key="3">
    <source>
        <dbReference type="PIRSR" id="PIRSR601461-2"/>
    </source>
</evidence>
<evidence type="ECO:0000256" key="2">
    <source>
        <dbReference type="PIRSR" id="PIRSR601461-1"/>
    </source>
</evidence>
<dbReference type="Pfam" id="PF00026">
    <property type="entry name" value="Asp"/>
    <property type="match status" value="1"/>
</dbReference>
<dbReference type="InterPro" id="IPR033121">
    <property type="entry name" value="PEPTIDASE_A1"/>
</dbReference>
<comment type="similarity">
    <text evidence="1">Belongs to the peptidase A1 family.</text>
</comment>
<protein>
    <recommendedName>
        <fullName evidence="5">Peptidase A1 domain-containing protein</fullName>
    </recommendedName>
</protein>
<evidence type="ECO:0000256" key="4">
    <source>
        <dbReference type="SAM" id="SignalP"/>
    </source>
</evidence>
<dbReference type="PANTHER" id="PTHR47966">
    <property type="entry name" value="BETA-SITE APP-CLEAVING ENZYME, ISOFORM A-RELATED"/>
    <property type="match status" value="1"/>
</dbReference>
<keyword evidence="7" id="KW-1185">Reference proteome</keyword>
<dbReference type="GO" id="GO:0006508">
    <property type="term" value="P:proteolysis"/>
    <property type="evidence" value="ECO:0007669"/>
    <property type="project" value="InterPro"/>
</dbReference>
<feature type="disulfide bond" evidence="3">
    <location>
        <begin position="327"/>
        <end position="377"/>
    </location>
</feature>
<keyword evidence="4" id="KW-0732">Signal</keyword>
<dbReference type="Gene3D" id="2.40.70.10">
    <property type="entry name" value="Acid Proteases"/>
    <property type="match status" value="2"/>
</dbReference>
<evidence type="ECO:0000259" key="5">
    <source>
        <dbReference type="PROSITE" id="PS51767"/>
    </source>
</evidence>
<accession>A0A0B7MVZ0</accession>
<evidence type="ECO:0000313" key="7">
    <source>
        <dbReference type="Proteomes" id="UP000054107"/>
    </source>
</evidence>
<feature type="signal peptide" evidence="4">
    <location>
        <begin position="1"/>
        <end position="21"/>
    </location>
</feature>
<dbReference type="STRING" id="35722.A0A0B7MVZ0"/>
<dbReference type="PROSITE" id="PS51767">
    <property type="entry name" value="PEPTIDASE_A1"/>
    <property type="match status" value="1"/>
</dbReference>
<dbReference type="PANTHER" id="PTHR47966:SF51">
    <property type="entry name" value="BETA-SITE APP-CLEAVING ENZYME, ISOFORM A-RELATED"/>
    <property type="match status" value="1"/>
</dbReference>
<reference evidence="6 7" key="1">
    <citation type="submission" date="2014-09" db="EMBL/GenBank/DDBJ databases">
        <authorList>
            <person name="Ellenberger Sabrina"/>
        </authorList>
    </citation>
    <scope>NUCLEOTIDE SEQUENCE [LARGE SCALE GENOMIC DNA]</scope>
    <source>
        <strain evidence="6 7">CBS 412.66</strain>
    </source>
</reference>
<organism evidence="6 7">
    <name type="scientific">Parasitella parasitica</name>
    <dbReference type="NCBI Taxonomy" id="35722"/>
    <lineage>
        <taxon>Eukaryota</taxon>
        <taxon>Fungi</taxon>
        <taxon>Fungi incertae sedis</taxon>
        <taxon>Mucoromycota</taxon>
        <taxon>Mucoromycotina</taxon>
        <taxon>Mucoromycetes</taxon>
        <taxon>Mucorales</taxon>
        <taxon>Mucorineae</taxon>
        <taxon>Mucoraceae</taxon>
        <taxon>Parasitella</taxon>
    </lineage>
</organism>
<sequence>MKRFVVCLLFLLALLTTDTLADDLIRLPIFKHPTAHISKREDEIPLYNTDAREYLIEIGLGTPVQKFNFTLDISSPGLWVSSSQCPSTDCLYSRFAEKNSSSLRQTNSTFSVPYGNGSAKGFIGYDTVTLGNLTSTNHTIGLANTTSGQSITSSSTRVSGVLGLGIPGISGDPTELSFTEQLSFNEVIGKAMFSIYFNRQDKHGATGQIVFGGFDYGKYKGPIYSLQVLDYNKQGQPNVGKTYTNITGDKIYKYWTLPGQSVVTYASNGTKIHETEFVDVAPAILDSATTLSYLPQKDVVAILETITKDYVPIQQNGGPIQAYQVNCTAFTKQKMYLDFQLSEAPNAPSGSPAIIRVPLRELALPQNGDDLYTATTCIFGLAPISKEFLTPSGTGWILGQTVLRSVYTMYDIYYREVIIIEAKNNYDIPIPSLSNTNSASYKHYYAVLVSVSLIMMGSSSIL</sequence>